<dbReference type="Proteomes" id="UP000319063">
    <property type="component" value="Segment"/>
</dbReference>
<gene>
    <name evidence="1" type="ORF">CPT_Moabite_069</name>
</gene>
<organism evidence="1 2">
    <name type="scientific">Serratia phage Moabite</name>
    <dbReference type="NCBI Taxonomy" id="2587814"/>
    <lineage>
        <taxon>Viruses</taxon>
        <taxon>Duplodnaviria</taxon>
        <taxon>Heunggongvirae</taxon>
        <taxon>Uroviricota</taxon>
        <taxon>Caudoviricetes</taxon>
        <taxon>Chimalliviridae</taxon>
        <taxon>Moabitevirus</taxon>
        <taxon>Moabitevirus moabite</taxon>
    </lineage>
</organism>
<keyword evidence="2" id="KW-1185">Reference proteome</keyword>
<accession>A0A4Y5TR93</accession>
<name>A0A4Y5TR93_9CAUD</name>
<protein>
    <submittedName>
        <fullName evidence="1">Uncharacterized protein</fullName>
    </submittedName>
</protein>
<dbReference type="EMBL" id="MK994515">
    <property type="protein sequence ID" value="QDB71101.1"/>
    <property type="molecule type" value="Genomic_DNA"/>
</dbReference>
<proteinExistence type="predicted"/>
<evidence type="ECO:0000313" key="2">
    <source>
        <dbReference type="Proteomes" id="UP000319063"/>
    </source>
</evidence>
<sequence>MNNTHLVITVTNGMSSLTDTLRVELDNFPVARIKGWVKSISERYGLATLPTLYYMDWGKVVDDINEHPHTVLNVGGDSSITWEAGNTWPKGVNSDGTLSAGRNIKFHPTTWSEIMFATQDNFLEVEGFILVDKTGAVYEYGILKERNFINLGGFDFLSSDYKAFAYHRREGVVTLIERHSPPTA</sequence>
<evidence type="ECO:0000313" key="1">
    <source>
        <dbReference type="EMBL" id="QDB71101.1"/>
    </source>
</evidence>
<reference evidence="2" key="1">
    <citation type="submission" date="2019-05" db="EMBL/GenBank/DDBJ databases">
        <title>Complete Genome Sequence of Serratia marcescens Myophage Moabite.</title>
        <authorList>
            <person name="Price L."/>
            <person name="Rohren M."/>
            <person name="Newkirk H."/>
            <person name="Liu M."/>
            <person name="Ramsey J."/>
        </authorList>
    </citation>
    <scope>NUCLEOTIDE SEQUENCE [LARGE SCALE GENOMIC DNA]</scope>
</reference>